<accession>A0ABQ5DES8</accession>
<keyword evidence="2" id="KW-1185">Reference proteome</keyword>
<reference evidence="1" key="1">
    <citation type="journal article" date="2022" name="Int. J. Mol. Sci.">
        <title>Draft Genome of Tanacetum Coccineum: Genomic Comparison of Closely Related Tanacetum-Family Plants.</title>
        <authorList>
            <person name="Yamashiro T."/>
            <person name="Shiraishi A."/>
            <person name="Nakayama K."/>
            <person name="Satake H."/>
        </authorList>
    </citation>
    <scope>NUCLEOTIDE SEQUENCE</scope>
</reference>
<protein>
    <submittedName>
        <fullName evidence="1">Uncharacterized protein</fullName>
    </submittedName>
</protein>
<dbReference type="Proteomes" id="UP001151760">
    <property type="component" value="Unassembled WGS sequence"/>
</dbReference>
<comment type="caution">
    <text evidence="1">The sequence shown here is derived from an EMBL/GenBank/DDBJ whole genome shotgun (WGS) entry which is preliminary data.</text>
</comment>
<evidence type="ECO:0000313" key="2">
    <source>
        <dbReference type="Proteomes" id="UP001151760"/>
    </source>
</evidence>
<dbReference type="EMBL" id="BQNB010015249">
    <property type="protein sequence ID" value="GJT37755.1"/>
    <property type="molecule type" value="Genomic_DNA"/>
</dbReference>
<gene>
    <name evidence="1" type="ORF">Tco_0937620</name>
</gene>
<reference evidence="1" key="2">
    <citation type="submission" date="2022-01" db="EMBL/GenBank/DDBJ databases">
        <authorList>
            <person name="Yamashiro T."/>
            <person name="Shiraishi A."/>
            <person name="Satake H."/>
            <person name="Nakayama K."/>
        </authorList>
    </citation>
    <scope>NUCLEOTIDE SEQUENCE</scope>
</reference>
<sequence>MKYLPQTIWRQSDRDKAEAMIQCRRYGDIKVVRYRYSNPMIQPEQEGSTQGYPLDSVEVLRDYMHFYQLSHSELVDIEKVAVCSSLRSPKAKCTIESRAKRDHP</sequence>
<proteinExistence type="predicted"/>
<name>A0ABQ5DES8_9ASTR</name>
<organism evidence="1 2">
    <name type="scientific">Tanacetum coccineum</name>
    <dbReference type="NCBI Taxonomy" id="301880"/>
    <lineage>
        <taxon>Eukaryota</taxon>
        <taxon>Viridiplantae</taxon>
        <taxon>Streptophyta</taxon>
        <taxon>Embryophyta</taxon>
        <taxon>Tracheophyta</taxon>
        <taxon>Spermatophyta</taxon>
        <taxon>Magnoliopsida</taxon>
        <taxon>eudicotyledons</taxon>
        <taxon>Gunneridae</taxon>
        <taxon>Pentapetalae</taxon>
        <taxon>asterids</taxon>
        <taxon>campanulids</taxon>
        <taxon>Asterales</taxon>
        <taxon>Asteraceae</taxon>
        <taxon>Asteroideae</taxon>
        <taxon>Anthemideae</taxon>
        <taxon>Anthemidinae</taxon>
        <taxon>Tanacetum</taxon>
    </lineage>
</organism>
<evidence type="ECO:0000313" key="1">
    <source>
        <dbReference type="EMBL" id="GJT37755.1"/>
    </source>
</evidence>